<sequence>MLGAPERRAQPSGGAQGARKLLSIRICRRDASGLQIKRQLARLPRRDEGQHARHNRARAVINGHYGSGQATEHGPQRLVWQRRSRGTLDVAAAAAAVLVVFGRLLPPLELYSSQSVMRIVAAAQPHHQRHTNRIPHKLVESADEATMDR</sequence>
<organism evidence="2 3">
    <name type="scientific">Stachybotrys chartarum (strain CBS 109288 / IBT 7711)</name>
    <name type="common">Toxic black mold</name>
    <name type="synonym">Stilbospora chartarum</name>
    <dbReference type="NCBI Taxonomy" id="1280523"/>
    <lineage>
        <taxon>Eukaryota</taxon>
        <taxon>Fungi</taxon>
        <taxon>Dikarya</taxon>
        <taxon>Ascomycota</taxon>
        <taxon>Pezizomycotina</taxon>
        <taxon>Sordariomycetes</taxon>
        <taxon>Hypocreomycetidae</taxon>
        <taxon>Hypocreales</taxon>
        <taxon>Stachybotryaceae</taxon>
        <taxon>Stachybotrys</taxon>
    </lineage>
</organism>
<dbReference type="EMBL" id="KL648283">
    <property type="protein sequence ID" value="KEY71475.1"/>
    <property type="molecule type" value="Genomic_DNA"/>
</dbReference>
<gene>
    <name evidence="2" type="ORF">S7711_10732</name>
</gene>
<dbReference type="HOGENOM" id="CLU_1750880_0_0_1"/>
<protein>
    <submittedName>
        <fullName evidence="2">Uncharacterized protein</fullName>
    </submittedName>
</protein>
<keyword evidence="3" id="KW-1185">Reference proteome</keyword>
<dbReference type="AlphaFoldDB" id="A0A084B1P6"/>
<evidence type="ECO:0000313" key="2">
    <source>
        <dbReference type="EMBL" id="KEY71475.1"/>
    </source>
</evidence>
<proteinExistence type="predicted"/>
<name>A0A084B1P6_STACB</name>
<feature type="compositionally biased region" description="Basic residues" evidence="1">
    <location>
        <begin position="127"/>
        <end position="136"/>
    </location>
</feature>
<accession>A0A084B1P6</accession>
<feature type="region of interest" description="Disordered" evidence="1">
    <location>
        <begin position="127"/>
        <end position="149"/>
    </location>
</feature>
<evidence type="ECO:0000313" key="3">
    <source>
        <dbReference type="Proteomes" id="UP000028045"/>
    </source>
</evidence>
<evidence type="ECO:0000256" key="1">
    <source>
        <dbReference type="SAM" id="MobiDB-lite"/>
    </source>
</evidence>
<reference evidence="2 3" key="1">
    <citation type="journal article" date="2014" name="BMC Genomics">
        <title>Comparative genome sequencing reveals chemotype-specific gene clusters in the toxigenic black mold Stachybotrys.</title>
        <authorList>
            <person name="Semeiks J."/>
            <person name="Borek D."/>
            <person name="Otwinowski Z."/>
            <person name="Grishin N.V."/>
        </authorList>
    </citation>
    <scope>NUCLEOTIDE SEQUENCE [LARGE SCALE GENOMIC DNA]</scope>
    <source>
        <strain evidence="3">CBS 109288 / IBT 7711</strain>
    </source>
</reference>
<dbReference type="Proteomes" id="UP000028045">
    <property type="component" value="Unassembled WGS sequence"/>
</dbReference>